<evidence type="ECO:0000313" key="2">
    <source>
        <dbReference type="Proteomes" id="UP000737018"/>
    </source>
</evidence>
<feature type="non-terminal residue" evidence="1">
    <location>
        <position position="1"/>
    </location>
</feature>
<dbReference type="Proteomes" id="UP000737018">
    <property type="component" value="Unassembled WGS sequence"/>
</dbReference>
<dbReference type="OrthoDB" id="10338950at2759"/>
<comment type="caution">
    <text evidence="1">The sequence shown here is derived from an EMBL/GenBank/DDBJ whole genome shotgun (WGS) entry which is preliminary data.</text>
</comment>
<dbReference type="EMBL" id="JRKL02001396">
    <property type="protein sequence ID" value="KAF3964237.1"/>
    <property type="molecule type" value="Genomic_DNA"/>
</dbReference>
<reference evidence="1" key="1">
    <citation type="submission" date="2020-03" db="EMBL/GenBank/DDBJ databases">
        <title>Castanea mollissima Vanexum genome sequencing.</title>
        <authorList>
            <person name="Staton M."/>
        </authorList>
    </citation>
    <scope>NUCLEOTIDE SEQUENCE</scope>
    <source>
        <tissue evidence="1">Leaf</tissue>
    </source>
</reference>
<sequence>NKIVIFFSIEAACCFFSDLLGYRPAADRHRRRVGLFSGWAGAGSGWTPLLLCTLCSLTLLSCRCSFSAVLPSLSCSLSLELSLLFLGGASQSLVLYLDGACCFLSYQLYLFSNEDKRIVTSSWVWKAEGNGGWTKQVVEAGAAGDNSIETKLVCDSPTSSSFLVAIDIDFNG</sequence>
<evidence type="ECO:0000313" key="1">
    <source>
        <dbReference type="EMBL" id="KAF3964237.1"/>
    </source>
</evidence>
<dbReference type="AlphaFoldDB" id="A0A8J4R3V0"/>
<gene>
    <name evidence="1" type="ORF">CMV_011451</name>
</gene>
<protein>
    <submittedName>
        <fullName evidence="1">Uncharacterized protein</fullName>
    </submittedName>
</protein>
<organism evidence="1 2">
    <name type="scientific">Castanea mollissima</name>
    <name type="common">Chinese chestnut</name>
    <dbReference type="NCBI Taxonomy" id="60419"/>
    <lineage>
        <taxon>Eukaryota</taxon>
        <taxon>Viridiplantae</taxon>
        <taxon>Streptophyta</taxon>
        <taxon>Embryophyta</taxon>
        <taxon>Tracheophyta</taxon>
        <taxon>Spermatophyta</taxon>
        <taxon>Magnoliopsida</taxon>
        <taxon>eudicotyledons</taxon>
        <taxon>Gunneridae</taxon>
        <taxon>Pentapetalae</taxon>
        <taxon>rosids</taxon>
        <taxon>fabids</taxon>
        <taxon>Fagales</taxon>
        <taxon>Fagaceae</taxon>
        <taxon>Castanea</taxon>
    </lineage>
</organism>
<proteinExistence type="predicted"/>
<name>A0A8J4R3V0_9ROSI</name>
<keyword evidence="2" id="KW-1185">Reference proteome</keyword>
<accession>A0A8J4R3V0</accession>